<evidence type="ECO:0000256" key="7">
    <source>
        <dbReference type="RuleBase" id="RU363032"/>
    </source>
</evidence>
<comment type="similarity">
    <text evidence="7">Belongs to the binding-protein-dependent transport system permease family.</text>
</comment>
<evidence type="ECO:0000313" key="9">
    <source>
        <dbReference type="EMBL" id="SFO12457.1"/>
    </source>
</evidence>
<dbReference type="CDD" id="cd06261">
    <property type="entry name" value="TM_PBP2"/>
    <property type="match status" value="1"/>
</dbReference>
<dbReference type="GO" id="GO:0055085">
    <property type="term" value="P:transmembrane transport"/>
    <property type="evidence" value="ECO:0007669"/>
    <property type="project" value="InterPro"/>
</dbReference>
<keyword evidence="2 7" id="KW-0813">Transport</keyword>
<evidence type="ECO:0000256" key="1">
    <source>
        <dbReference type="ARBA" id="ARBA00004651"/>
    </source>
</evidence>
<dbReference type="GO" id="GO:0005886">
    <property type="term" value="C:plasma membrane"/>
    <property type="evidence" value="ECO:0007669"/>
    <property type="project" value="UniProtKB-SubCell"/>
</dbReference>
<sequence>MNVFVIIYYTLLLGGSCLAAFYNKRSAFLLLFSLTLVSFILGIVGGVGALRLVAICAGLLALSAMVAYAFREFLVAIAPTNLAKELRTAPLTAGFGMFIIFTYAIAGIFAPWIAPFGEAQIISSAFAPPDETMLLGADQLGRDMFSRVIFGARNTVALALAGTVMAFLLGALAGLLAATTGGWFDQILARTSDVIMSIPSLIFALLMLSIFGGELANNTTAFYLLTIFAGVTGLLVVTAVSERSVMGWIIGLAVLGGVSAAFALGMLVIFNPSEIILILVVAVIYSPRVFRLTRAVAGNVVVMDYIEAAKLRGERTWYLIRREILPNSTAPLVAEFGLEFCFVFLLIAGLSFLGLGIQPPTADWGSMVRENATLISFGDVTPLIPAGAIALLTVAINFVVDWMLHRSSGLKG</sequence>
<proteinExistence type="inferred from homology"/>
<feature type="transmembrane region" description="Helical" evidence="7">
    <location>
        <begin position="275"/>
        <end position="293"/>
    </location>
</feature>
<dbReference type="OrthoDB" id="9766870at2"/>
<feature type="domain" description="ABC transmembrane type-1" evidence="8">
    <location>
        <begin position="152"/>
        <end position="404"/>
    </location>
</feature>
<dbReference type="PANTHER" id="PTHR43386:SF25">
    <property type="entry name" value="PEPTIDE ABC TRANSPORTER PERMEASE PROTEIN"/>
    <property type="match status" value="1"/>
</dbReference>
<feature type="transmembrane region" description="Helical" evidence="7">
    <location>
        <begin position="91"/>
        <end position="114"/>
    </location>
</feature>
<evidence type="ECO:0000313" key="10">
    <source>
        <dbReference type="Proteomes" id="UP000198599"/>
    </source>
</evidence>
<dbReference type="InterPro" id="IPR050366">
    <property type="entry name" value="BP-dependent_transpt_permease"/>
</dbReference>
<dbReference type="RefSeq" id="WP_092840427.1">
    <property type="nucleotide sequence ID" value="NZ_FOVP01000016.1"/>
</dbReference>
<name>A0A1I5ELR4_9RHOB</name>
<reference evidence="10" key="1">
    <citation type="submission" date="2016-10" db="EMBL/GenBank/DDBJ databases">
        <authorList>
            <person name="Varghese N."/>
            <person name="Submissions S."/>
        </authorList>
    </citation>
    <scope>NUCLEOTIDE SEQUENCE [LARGE SCALE GENOMIC DNA]</scope>
    <source>
        <strain evidence="10">DSM 28463</strain>
    </source>
</reference>
<dbReference type="InterPro" id="IPR000515">
    <property type="entry name" value="MetI-like"/>
</dbReference>
<dbReference type="GO" id="GO:0015833">
    <property type="term" value="P:peptide transport"/>
    <property type="evidence" value="ECO:0007669"/>
    <property type="project" value="UniProtKB-KW"/>
</dbReference>
<dbReference type="PROSITE" id="PS50928">
    <property type="entry name" value="ABC_TM1"/>
    <property type="match status" value="1"/>
</dbReference>
<feature type="transmembrane region" description="Helical" evidence="7">
    <location>
        <begin position="194"/>
        <end position="215"/>
    </location>
</feature>
<dbReference type="Pfam" id="PF00528">
    <property type="entry name" value="BPD_transp_1"/>
    <property type="match status" value="1"/>
</dbReference>
<evidence type="ECO:0000256" key="5">
    <source>
        <dbReference type="ARBA" id="ARBA00022989"/>
    </source>
</evidence>
<evidence type="ECO:0000256" key="6">
    <source>
        <dbReference type="ARBA" id="ARBA00023136"/>
    </source>
</evidence>
<feature type="transmembrane region" description="Helical" evidence="7">
    <location>
        <begin position="332"/>
        <end position="357"/>
    </location>
</feature>
<gene>
    <name evidence="9" type="ORF">SAMN04487859_11696</name>
</gene>
<dbReference type="EMBL" id="FOVP01000016">
    <property type="protein sequence ID" value="SFO12457.1"/>
    <property type="molecule type" value="Genomic_DNA"/>
</dbReference>
<feature type="transmembrane region" description="Helical" evidence="7">
    <location>
        <begin position="383"/>
        <end position="404"/>
    </location>
</feature>
<evidence type="ECO:0000256" key="4">
    <source>
        <dbReference type="ARBA" id="ARBA00022692"/>
    </source>
</evidence>
<evidence type="ECO:0000259" key="8">
    <source>
        <dbReference type="PROSITE" id="PS50928"/>
    </source>
</evidence>
<dbReference type="InterPro" id="IPR035906">
    <property type="entry name" value="MetI-like_sf"/>
</dbReference>
<dbReference type="AlphaFoldDB" id="A0A1I5ELR4"/>
<keyword evidence="6 7" id="KW-0472">Membrane</keyword>
<evidence type="ECO:0000256" key="3">
    <source>
        <dbReference type="ARBA" id="ARBA00022475"/>
    </source>
</evidence>
<feature type="transmembrane region" description="Helical" evidence="7">
    <location>
        <begin position="156"/>
        <end position="182"/>
    </location>
</feature>
<dbReference type="STRING" id="1005928.SAMN04487859_11696"/>
<feature type="transmembrane region" description="Helical" evidence="7">
    <location>
        <begin position="221"/>
        <end position="240"/>
    </location>
</feature>
<dbReference type="Proteomes" id="UP000198599">
    <property type="component" value="Unassembled WGS sequence"/>
</dbReference>
<feature type="transmembrane region" description="Helical" evidence="7">
    <location>
        <begin position="27"/>
        <end position="46"/>
    </location>
</feature>
<feature type="transmembrane region" description="Helical" evidence="7">
    <location>
        <begin position="6"/>
        <end position="22"/>
    </location>
</feature>
<accession>A0A1I5ELR4</accession>
<keyword evidence="5 7" id="KW-1133">Transmembrane helix</keyword>
<protein>
    <submittedName>
        <fullName evidence="9">ABC-type dipeptide/oligopeptide/nickel transport system, permease component</fullName>
    </submittedName>
</protein>
<organism evidence="9 10">
    <name type="scientific">Roseovarius lutimaris</name>
    <dbReference type="NCBI Taxonomy" id="1005928"/>
    <lineage>
        <taxon>Bacteria</taxon>
        <taxon>Pseudomonadati</taxon>
        <taxon>Pseudomonadota</taxon>
        <taxon>Alphaproteobacteria</taxon>
        <taxon>Rhodobacterales</taxon>
        <taxon>Roseobacteraceae</taxon>
        <taxon>Roseovarius</taxon>
    </lineage>
</organism>
<dbReference type="GO" id="GO:0015031">
    <property type="term" value="P:protein transport"/>
    <property type="evidence" value="ECO:0007669"/>
    <property type="project" value="UniProtKB-KW"/>
</dbReference>
<dbReference type="PANTHER" id="PTHR43386">
    <property type="entry name" value="OLIGOPEPTIDE TRANSPORT SYSTEM PERMEASE PROTEIN APPC"/>
    <property type="match status" value="1"/>
</dbReference>
<feature type="transmembrane region" description="Helical" evidence="7">
    <location>
        <begin position="247"/>
        <end position="269"/>
    </location>
</feature>
<dbReference type="Gene3D" id="1.10.3720.10">
    <property type="entry name" value="MetI-like"/>
    <property type="match status" value="1"/>
</dbReference>
<dbReference type="SUPFAM" id="SSF161098">
    <property type="entry name" value="MetI-like"/>
    <property type="match status" value="2"/>
</dbReference>
<keyword evidence="3" id="KW-1003">Cell membrane</keyword>
<evidence type="ECO:0000256" key="2">
    <source>
        <dbReference type="ARBA" id="ARBA00022448"/>
    </source>
</evidence>
<keyword evidence="4 7" id="KW-0812">Transmembrane</keyword>
<feature type="transmembrane region" description="Helical" evidence="7">
    <location>
        <begin position="52"/>
        <end position="70"/>
    </location>
</feature>
<keyword evidence="10" id="KW-1185">Reference proteome</keyword>
<comment type="subcellular location">
    <subcellularLocation>
        <location evidence="1 7">Cell membrane</location>
        <topology evidence="1 7">Multi-pass membrane protein</topology>
    </subcellularLocation>
</comment>